<evidence type="ECO:0000313" key="3">
    <source>
        <dbReference type="Proteomes" id="UP001472677"/>
    </source>
</evidence>
<gene>
    <name evidence="2" type="ORF">V6N12_062871</name>
</gene>
<reference evidence="2 3" key="1">
    <citation type="journal article" date="2024" name="G3 (Bethesda)">
        <title>Genome assembly of Hibiscus sabdariffa L. provides insights into metabolisms of medicinal natural products.</title>
        <authorList>
            <person name="Kim T."/>
        </authorList>
    </citation>
    <scope>NUCLEOTIDE SEQUENCE [LARGE SCALE GENOMIC DNA]</scope>
    <source>
        <strain evidence="2">TK-2024</strain>
        <tissue evidence="2">Old leaves</tissue>
    </source>
</reference>
<name>A0ABR2FA32_9ROSI</name>
<dbReference type="EMBL" id="JBBPBM010000007">
    <property type="protein sequence ID" value="KAK8575195.1"/>
    <property type="molecule type" value="Genomic_DNA"/>
</dbReference>
<evidence type="ECO:0000313" key="2">
    <source>
        <dbReference type="EMBL" id="KAK8575195.1"/>
    </source>
</evidence>
<dbReference type="Proteomes" id="UP001472677">
    <property type="component" value="Unassembled WGS sequence"/>
</dbReference>
<dbReference type="InterPro" id="IPR023213">
    <property type="entry name" value="CAT-like_dom_sf"/>
</dbReference>
<dbReference type="Pfam" id="PF02458">
    <property type="entry name" value="Transferase"/>
    <property type="match status" value="1"/>
</dbReference>
<dbReference type="PANTHER" id="PTHR31147:SF33">
    <property type="entry name" value="N-HYDROXYCINNAMOYL_BENZOYLTRANSFERASE, PUTATIVE-RELATED"/>
    <property type="match status" value="1"/>
</dbReference>
<sequence length="496" mass="55201">MDDLTFYLLPIAITSLKGAVFEPRDDALSSFSHVLASSFTNHLLPTPTGKKMKVQVLETALIRPSAAPFTDDHTLPLSHLDNDHSLNVTFRYLRAYTNTTATDRHPFQVIPSAIAAALHHYYPLAGYLRRASNGRYELLCRVDQSLPLVKASVDCTLESVNYLEDPDMSSVEQFVPDPSPEETTVNPCTLQLTVFKCGGFILGAAIHNSLCDGLGATQFFCMAADIARGVNQMKFQPVWDRSTLLGPRNPPKVEAPVREFLGLEKGFNPYKQDIGHVVKECFYVEDECLDQLKALLCEQSGLGLTTFEILGAYIWRAKVKASEIQGDEIVKFSYLMNIRKVVKPALPAGYWGNGCVAMYAKVSAKDLIEQPLWKTAELIKKSKSNACDEYVRSFIDLQELHYEDGINAGKGVSGFTDWRHLGHSAVDFGWGGPITVLPLSTNFLGSMEPCFFLPYTSSNNTGKSKGFKVLVSLRETAMADFREEMEKFSRKEFSKL</sequence>
<comment type="caution">
    <text evidence="2">The sequence shown here is derived from an EMBL/GenBank/DDBJ whole genome shotgun (WGS) entry which is preliminary data.</text>
</comment>
<comment type="similarity">
    <text evidence="1">Belongs to the plant acyltransferase family.</text>
</comment>
<dbReference type="PANTHER" id="PTHR31147">
    <property type="entry name" value="ACYL TRANSFERASE 4"/>
    <property type="match status" value="1"/>
</dbReference>
<organism evidence="2 3">
    <name type="scientific">Hibiscus sabdariffa</name>
    <name type="common">roselle</name>
    <dbReference type="NCBI Taxonomy" id="183260"/>
    <lineage>
        <taxon>Eukaryota</taxon>
        <taxon>Viridiplantae</taxon>
        <taxon>Streptophyta</taxon>
        <taxon>Embryophyta</taxon>
        <taxon>Tracheophyta</taxon>
        <taxon>Spermatophyta</taxon>
        <taxon>Magnoliopsida</taxon>
        <taxon>eudicotyledons</taxon>
        <taxon>Gunneridae</taxon>
        <taxon>Pentapetalae</taxon>
        <taxon>rosids</taxon>
        <taxon>malvids</taxon>
        <taxon>Malvales</taxon>
        <taxon>Malvaceae</taxon>
        <taxon>Malvoideae</taxon>
        <taxon>Hibiscus</taxon>
    </lineage>
</organism>
<accession>A0ABR2FA32</accession>
<dbReference type="Gene3D" id="3.30.559.10">
    <property type="entry name" value="Chloramphenicol acetyltransferase-like domain"/>
    <property type="match status" value="2"/>
</dbReference>
<dbReference type="InterPro" id="IPR050898">
    <property type="entry name" value="Plant_acyltransferase"/>
</dbReference>
<evidence type="ECO:0000256" key="1">
    <source>
        <dbReference type="ARBA" id="ARBA00009861"/>
    </source>
</evidence>
<keyword evidence="3" id="KW-1185">Reference proteome</keyword>
<proteinExistence type="inferred from homology"/>
<protein>
    <submittedName>
        <fullName evidence="2">Uncharacterized protein</fullName>
    </submittedName>
</protein>